<reference evidence="2" key="1">
    <citation type="submission" date="2022-01" db="EMBL/GenBank/DDBJ databases">
        <authorList>
            <person name="Jo J.-H."/>
            <person name="Im W.-T."/>
        </authorList>
    </citation>
    <scope>NUCLEOTIDE SEQUENCE</scope>
    <source>
        <strain evidence="2">NA20</strain>
    </source>
</reference>
<comment type="caution">
    <text evidence="2">The sequence shown here is derived from an EMBL/GenBank/DDBJ whole genome shotgun (WGS) entry which is preliminary data.</text>
</comment>
<evidence type="ECO:0000313" key="2">
    <source>
        <dbReference type="EMBL" id="MCG2615466.1"/>
    </source>
</evidence>
<dbReference type="Proteomes" id="UP001165367">
    <property type="component" value="Unassembled WGS sequence"/>
</dbReference>
<sequence length="358" mass="40966">MKESFITTKLENILKEYGIVEEVTAFRHLQSGLINQTSKIEAGGEQFILQKINHSVFNEPAKIAHNIRVIGNYLAVHHPNYTFVAPVRTSKGADTITLEGGEYYRLFPFVTGSHTLNKVTTPMQAFEAASQFGAFTALLSGFDTSQLQITIPYFHDLTFRYRQFAEAVSTANPVRKTIAEKLIATMQDHFDLVVQFENIKKDPAFRKRVTHHDTKISNVLFNDSDRAICVIDLDTVMPGYFISDVGDMMRTYLSSATEEETDLSKIIVREEIFKAIIDGYSLEMKDELTPAESRSFVYAAKFIIYMQALRFLTDYLNNDRYYAPAYPDHNFNRAMNQSVLLKQIFEKEETLSSYQSIR</sequence>
<dbReference type="SUPFAM" id="SSF56112">
    <property type="entry name" value="Protein kinase-like (PK-like)"/>
    <property type="match status" value="1"/>
</dbReference>
<gene>
    <name evidence="2" type="ORF">LZZ85_14295</name>
</gene>
<dbReference type="PANTHER" id="PTHR21064">
    <property type="entry name" value="AMINOGLYCOSIDE PHOSPHOTRANSFERASE DOMAIN-CONTAINING PROTEIN-RELATED"/>
    <property type="match status" value="1"/>
</dbReference>
<feature type="domain" description="Aminoglycoside phosphotransferase" evidence="1">
    <location>
        <begin position="27"/>
        <end position="256"/>
    </location>
</feature>
<dbReference type="InterPro" id="IPR050249">
    <property type="entry name" value="Pseudomonas-type_ThrB"/>
</dbReference>
<dbReference type="InterPro" id="IPR002575">
    <property type="entry name" value="Aminoglycoside_PTrfase"/>
</dbReference>
<dbReference type="PANTHER" id="PTHR21064:SF5">
    <property type="entry name" value="SLR1880 PROTEIN"/>
    <property type="match status" value="1"/>
</dbReference>
<protein>
    <submittedName>
        <fullName evidence="2">Aminoglycoside phosphotransferase family protein</fullName>
    </submittedName>
</protein>
<organism evidence="2 3">
    <name type="scientific">Terrimonas ginsenosidimutans</name>
    <dbReference type="NCBI Taxonomy" id="2908004"/>
    <lineage>
        <taxon>Bacteria</taxon>
        <taxon>Pseudomonadati</taxon>
        <taxon>Bacteroidota</taxon>
        <taxon>Chitinophagia</taxon>
        <taxon>Chitinophagales</taxon>
        <taxon>Chitinophagaceae</taxon>
        <taxon>Terrimonas</taxon>
    </lineage>
</organism>
<dbReference type="Gene3D" id="3.90.1200.10">
    <property type="match status" value="1"/>
</dbReference>
<name>A0ABS9KT06_9BACT</name>
<keyword evidence="3" id="KW-1185">Reference proteome</keyword>
<proteinExistence type="predicted"/>
<dbReference type="RefSeq" id="WP_237873186.1">
    <property type="nucleotide sequence ID" value="NZ_JAKLTR010000008.1"/>
</dbReference>
<dbReference type="InterPro" id="IPR011009">
    <property type="entry name" value="Kinase-like_dom_sf"/>
</dbReference>
<evidence type="ECO:0000259" key="1">
    <source>
        <dbReference type="Pfam" id="PF01636"/>
    </source>
</evidence>
<dbReference type="Pfam" id="PF01636">
    <property type="entry name" value="APH"/>
    <property type="match status" value="1"/>
</dbReference>
<dbReference type="EMBL" id="JAKLTR010000008">
    <property type="protein sequence ID" value="MCG2615466.1"/>
    <property type="molecule type" value="Genomic_DNA"/>
</dbReference>
<evidence type="ECO:0000313" key="3">
    <source>
        <dbReference type="Proteomes" id="UP001165367"/>
    </source>
</evidence>
<accession>A0ABS9KT06</accession>